<evidence type="ECO:0000256" key="1">
    <source>
        <dbReference type="ARBA" id="ARBA00004429"/>
    </source>
</evidence>
<feature type="transmembrane region" description="Helical" evidence="9">
    <location>
        <begin position="27"/>
        <end position="49"/>
    </location>
</feature>
<evidence type="ECO:0000259" key="10">
    <source>
        <dbReference type="PROSITE" id="PS50928"/>
    </source>
</evidence>
<evidence type="ECO:0000256" key="6">
    <source>
        <dbReference type="ARBA" id="ARBA00022989"/>
    </source>
</evidence>
<evidence type="ECO:0000256" key="9">
    <source>
        <dbReference type="RuleBase" id="RU363032"/>
    </source>
</evidence>
<evidence type="ECO:0000313" key="11">
    <source>
        <dbReference type="EMBL" id="TCP92169.1"/>
    </source>
</evidence>
<keyword evidence="6 9" id="KW-1133">Transmembrane helix</keyword>
<dbReference type="Gene3D" id="1.10.3720.10">
    <property type="entry name" value="MetI-like"/>
    <property type="match status" value="1"/>
</dbReference>
<evidence type="ECO:0000256" key="3">
    <source>
        <dbReference type="ARBA" id="ARBA00022475"/>
    </source>
</evidence>
<feature type="transmembrane region" description="Helical" evidence="9">
    <location>
        <begin position="96"/>
        <end position="117"/>
    </location>
</feature>
<dbReference type="PROSITE" id="PS50928">
    <property type="entry name" value="ABC_TM1"/>
    <property type="match status" value="1"/>
</dbReference>
<sequence>MQDREPDEFRQSAALIGLWHTFRRNRIALFSFYAFILFILTALFGAFVAPYSADMQFVGRELTPPSWFSNGQVAFFFGTDDIGRDVFSRLINGFRYTFGGALIVVFFTAVIGGILGIATGMGRGAKSQILGHFLDAFLSTPILLIAIIIATLMQPSLLNAMLAIFLALLPHFVHEIYQAIQKELNKEYVMMLRLDGATNKSLLKEAVLPNIAVPYIKEVSRAFTIALLDISALSFIALGAQSPLPEWGTMLRDAIPLIYLAPWTVFLPGIILITTILVVIILGNGLCKAINQYYE</sequence>
<dbReference type="InterPro" id="IPR035906">
    <property type="entry name" value="MetI-like_sf"/>
</dbReference>
<dbReference type="InterPro" id="IPR000515">
    <property type="entry name" value="MetI-like"/>
</dbReference>
<comment type="caution">
    <text evidence="11">The sequence shown here is derived from an EMBL/GenBank/DDBJ whole genome shotgun (WGS) entry which is preliminary data.</text>
</comment>
<organism evidence="11 12">
    <name type="scientific">Cricetibacter osteomyelitidis</name>
    <dbReference type="NCBI Taxonomy" id="1521931"/>
    <lineage>
        <taxon>Bacteria</taxon>
        <taxon>Pseudomonadati</taxon>
        <taxon>Pseudomonadota</taxon>
        <taxon>Gammaproteobacteria</taxon>
        <taxon>Pasteurellales</taxon>
        <taxon>Pasteurellaceae</taxon>
        <taxon>Cricetibacter</taxon>
    </lineage>
</organism>
<evidence type="ECO:0000256" key="8">
    <source>
        <dbReference type="ARBA" id="ARBA00024202"/>
    </source>
</evidence>
<gene>
    <name evidence="11" type="ORF">EDC44_12511</name>
</gene>
<comment type="subcellular location">
    <subcellularLocation>
        <location evidence="1">Cell inner membrane</location>
        <topology evidence="1">Multi-pass membrane protein</topology>
    </subcellularLocation>
    <subcellularLocation>
        <location evidence="9">Cell membrane</location>
        <topology evidence="9">Multi-pass membrane protein</topology>
    </subcellularLocation>
</comment>
<dbReference type="EMBL" id="SLYB01000025">
    <property type="protein sequence ID" value="TCP92169.1"/>
    <property type="molecule type" value="Genomic_DNA"/>
</dbReference>
<name>A0A4R2SPT0_9PAST</name>
<dbReference type="Proteomes" id="UP000295763">
    <property type="component" value="Unassembled WGS sequence"/>
</dbReference>
<feature type="transmembrane region" description="Helical" evidence="9">
    <location>
        <begin position="222"/>
        <end position="240"/>
    </location>
</feature>
<dbReference type="Pfam" id="PF00528">
    <property type="entry name" value="BPD_transp_1"/>
    <property type="match status" value="1"/>
</dbReference>
<dbReference type="AlphaFoldDB" id="A0A4R2SPT0"/>
<dbReference type="PANTHER" id="PTHR43386">
    <property type="entry name" value="OLIGOPEPTIDE TRANSPORT SYSTEM PERMEASE PROTEIN APPC"/>
    <property type="match status" value="1"/>
</dbReference>
<dbReference type="InterPro" id="IPR050366">
    <property type="entry name" value="BP-dependent_transpt_permease"/>
</dbReference>
<dbReference type="OrthoDB" id="9805884at2"/>
<keyword evidence="7 9" id="KW-0472">Membrane</keyword>
<proteinExistence type="inferred from homology"/>
<feature type="transmembrane region" description="Helical" evidence="9">
    <location>
        <begin position="129"/>
        <end position="150"/>
    </location>
</feature>
<feature type="transmembrane region" description="Helical" evidence="9">
    <location>
        <begin position="156"/>
        <end position="173"/>
    </location>
</feature>
<accession>A0A4R2SPT0</accession>
<dbReference type="Pfam" id="PF12911">
    <property type="entry name" value="OppC_N"/>
    <property type="match status" value="1"/>
</dbReference>
<keyword evidence="5 9" id="KW-0812">Transmembrane</keyword>
<reference evidence="11 12" key="1">
    <citation type="submission" date="2019-03" db="EMBL/GenBank/DDBJ databases">
        <title>Genomic Encyclopedia of Type Strains, Phase IV (KMG-IV): sequencing the most valuable type-strain genomes for metagenomic binning, comparative biology and taxonomic classification.</title>
        <authorList>
            <person name="Goeker M."/>
        </authorList>
    </citation>
    <scope>NUCLEOTIDE SEQUENCE [LARGE SCALE GENOMIC DNA]</scope>
    <source>
        <strain evidence="11 12">DSM 28404</strain>
    </source>
</reference>
<keyword evidence="2 9" id="KW-0813">Transport</keyword>
<evidence type="ECO:0000256" key="7">
    <source>
        <dbReference type="ARBA" id="ARBA00023136"/>
    </source>
</evidence>
<comment type="similarity">
    <text evidence="8">Belongs to the binding-protein-dependent transport system permease family. OppBC subfamily.</text>
</comment>
<feature type="transmembrane region" description="Helical" evidence="9">
    <location>
        <begin position="260"/>
        <end position="282"/>
    </location>
</feature>
<dbReference type="GO" id="GO:0055085">
    <property type="term" value="P:transmembrane transport"/>
    <property type="evidence" value="ECO:0007669"/>
    <property type="project" value="InterPro"/>
</dbReference>
<evidence type="ECO:0000256" key="2">
    <source>
        <dbReference type="ARBA" id="ARBA00022448"/>
    </source>
</evidence>
<evidence type="ECO:0000313" key="12">
    <source>
        <dbReference type="Proteomes" id="UP000295763"/>
    </source>
</evidence>
<dbReference type="PANTHER" id="PTHR43386:SF5">
    <property type="entry name" value="PUTRESCINE EXPORT SYSTEM PERMEASE PROTEIN SAPC"/>
    <property type="match status" value="1"/>
</dbReference>
<protein>
    <submittedName>
        <fullName evidence="11">Cationic peptide transport system permease protein</fullName>
    </submittedName>
</protein>
<evidence type="ECO:0000256" key="5">
    <source>
        <dbReference type="ARBA" id="ARBA00022692"/>
    </source>
</evidence>
<dbReference type="SUPFAM" id="SSF161098">
    <property type="entry name" value="MetI-like"/>
    <property type="match status" value="1"/>
</dbReference>
<keyword evidence="4" id="KW-0997">Cell inner membrane</keyword>
<feature type="domain" description="ABC transmembrane type-1" evidence="10">
    <location>
        <begin position="94"/>
        <end position="283"/>
    </location>
</feature>
<keyword evidence="12" id="KW-1185">Reference proteome</keyword>
<dbReference type="GO" id="GO:0005886">
    <property type="term" value="C:plasma membrane"/>
    <property type="evidence" value="ECO:0007669"/>
    <property type="project" value="UniProtKB-SubCell"/>
</dbReference>
<dbReference type="InterPro" id="IPR025966">
    <property type="entry name" value="OppC_N"/>
</dbReference>
<dbReference type="RefSeq" id="WP_131978320.1">
    <property type="nucleotide sequence ID" value="NZ_SLYB01000025.1"/>
</dbReference>
<dbReference type="CDD" id="cd06261">
    <property type="entry name" value="TM_PBP2"/>
    <property type="match status" value="1"/>
</dbReference>
<evidence type="ECO:0000256" key="4">
    <source>
        <dbReference type="ARBA" id="ARBA00022519"/>
    </source>
</evidence>
<keyword evidence="3" id="KW-1003">Cell membrane</keyword>